<dbReference type="OrthoDB" id="147060at2157"/>
<feature type="transmembrane region" description="Helical" evidence="2">
    <location>
        <begin position="318"/>
        <end position="337"/>
    </location>
</feature>
<organism evidence="3 4">
    <name type="scientific">Halostagnicola kamekurae</name>
    <dbReference type="NCBI Taxonomy" id="619731"/>
    <lineage>
        <taxon>Archaea</taxon>
        <taxon>Methanobacteriati</taxon>
        <taxon>Methanobacteriota</taxon>
        <taxon>Stenosarchaea group</taxon>
        <taxon>Halobacteria</taxon>
        <taxon>Halobacteriales</taxon>
        <taxon>Natrialbaceae</taxon>
        <taxon>Halostagnicola</taxon>
    </lineage>
</organism>
<keyword evidence="2" id="KW-0472">Membrane</keyword>
<feature type="transmembrane region" description="Helical" evidence="2">
    <location>
        <begin position="246"/>
        <end position="271"/>
    </location>
</feature>
<reference evidence="4" key="1">
    <citation type="submission" date="2016-10" db="EMBL/GenBank/DDBJ databases">
        <authorList>
            <person name="Varghese N."/>
            <person name="Submissions S."/>
        </authorList>
    </citation>
    <scope>NUCLEOTIDE SEQUENCE [LARGE SCALE GENOMIC DNA]</scope>
    <source>
        <strain evidence="4">DSM 22427</strain>
    </source>
</reference>
<feature type="transmembrane region" description="Helical" evidence="2">
    <location>
        <begin position="514"/>
        <end position="534"/>
    </location>
</feature>
<feature type="coiled-coil region" evidence="1">
    <location>
        <begin position="439"/>
        <end position="470"/>
    </location>
</feature>
<keyword evidence="2" id="KW-0812">Transmembrane</keyword>
<evidence type="ECO:0000256" key="1">
    <source>
        <dbReference type="SAM" id="Coils"/>
    </source>
</evidence>
<dbReference type="RefSeq" id="WP_092904086.1">
    <property type="nucleotide sequence ID" value="NZ_FOZS01000002.1"/>
</dbReference>
<keyword evidence="4" id="KW-1185">Reference proteome</keyword>
<proteinExistence type="predicted"/>
<protein>
    <recommendedName>
        <fullName evidence="5">Secretion system protein</fullName>
    </recommendedName>
</protein>
<dbReference type="Proteomes" id="UP000199199">
    <property type="component" value="Unassembled WGS sequence"/>
</dbReference>
<keyword evidence="2" id="KW-1133">Transmembrane helix</keyword>
<dbReference type="EMBL" id="FOZS01000002">
    <property type="protein sequence ID" value="SFS66296.1"/>
    <property type="molecule type" value="Genomic_DNA"/>
</dbReference>
<name>A0A1I6RNS8_9EURY</name>
<accession>A0A1I6RNS8</accession>
<feature type="transmembrane region" description="Helical" evidence="2">
    <location>
        <begin position="475"/>
        <end position="494"/>
    </location>
</feature>
<feature type="transmembrane region" description="Helical" evidence="2">
    <location>
        <begin position="219"/>
        <end position="240"/>
    </location>
</feature>
<evidence type="ECO:0000256" key="2">
    <source>
        <dbReference type="SAM" id="Phobius"/>
    </source>
</evidence>
<feature type="transmembrane region" description="Helical" evidence="2">
    <location>
        <begin position="546"/>
        <end position="568"/>
    </location>
</feature>
<dbReference type="AlphaFoldDB" id="A0A1I6RNS8"/>
<evidence type="ECO:0008006" key="5">
    <source>
        <dbReference type="Google" id="ProtNLM"/>
    </source>
</evidence>
<sequence length="569" mass="60351">MRTISPLLEALARLYPWGVDASDELDESLSFIESPLAADTVLRAGYGAGLSSVALLLPLFVTPVPLPVVGFFALVVPITAIHVVHTGPKLAAAFRRTEALGETPNLIGRAVLRMQVQPALESAVRFAASTGRGPLAASLDGHIDRSMGTPRTGLLSFADEWDERFPALRRSAHLLATAQQAPESERARTLDRALAAVLNGTRNQMATFTAAIRGPTTGVFAFGVMLPLAVVALVPSIPMVGIPVTIWMVVLFYNVVLPGALVAAGFWLLVRRPVAFPPPKIDRSHPALPDRLWARSLCGVCIGVSAYLAANAVGYPELAPIAGIGLGLGTGLLAVYGPILRVRNHVRDVERYLTDALYLVGRQVSEGESVESAIELAGERVPDETGDVFARAAGLQRRLHVSVEEAFFGTYGALESIPSPRAHGTAALLALATDEGRPAGRAIVSMADHLEELEELERETRRNLEEVTSTLDSTAAYFGPLVAGSTVGLATMMAEMNLTALDGATAFAPSSLALSIGVFVLTLCFVLTPLSLALRHGLDRALIGYHVGRALTSATIIYLLAICLIDIAF</sequence>
<feature type="transmembrane region" description="Helical" evidence="2">
    <location>
        <begin position="292"/>
        <end position="312"/>
    </location>
</feature>
<keyword evidence="1" id="KW-0175">Coiled coil</keyword>
<gene>
    <name evidence="3" type="ORF">SAMN04488556_1942</name>
</gene>
<evidence type="ECO:0000313" key="4">
    <source>
        <dbReference type="Proteomes" id="UP000199199"/>
    </source>
</evidence>
<evidence type="ECO:0000313" key="3">
    <source>
        <dbReference type="EMBL" id="SFS66296.1"/>
    </source>
</evidence>